<dbReference type="Pfam" id="PF01844">
    <property type="entry name" value="HNH"/>
    <property type="match status" value="1"/>
</dbReference>
<accession>A0A1V4QFJ0</accession>
<organism evidence="2 3">
    <name type="scientific">candidate division WOR-3 bacterium 4484_100</name>
    <dbReference type="NCBI Taxonomy" id="1936077"/>
    <lineage>
        <taxon>Bacteria</taxon>
        <taxon>Bacteria division WOR-3</taxon>
    </lineage>
</organism>
<dbReference type="CDD" id="cd00085">
    <property type="entry name" value="HNHc"/>
    <property type="match status" value="1"/>
</dbReference>
<evidence type="ECO:0000259" key="1">
    <source>
        <dbReference type="SMART" id="SM00507"/>
    </source>
</evidence>
<dbReference type="GO" id="GO:0004519">
    <property type="term" value="F:endonuclease activity"/>
    <property type="evidence" value="ECO:0007669"/>
    <property type="project" value="InterPro"/>
</dbReference>
<evidence type="ECO:0000313" key="3">
    <source>
        <dbReference type="Proteomes" id="UP000191663"/>
    </source>
</evidence>
<evidence type="ECO:0000313" key="2">
    <source>
        <dbReference type="EMBL" id="OPX17496.1"/>
    </source>
</evidence>
<proteinExistence type="predicted"/>
<comment type="caution">
    <text evidence="2">The sequence shown here is derived from an EMBL/GenBank/DDBJ whole genome shotgun (WGS) entry which is preliminary data.</text>
</comment>
<dbReference type="InterPro" id="IPR036086">
    <property type="entry name" value="ParB/Sulfiredoxin_sf"/>
</dbReference>
<dbReference type="GO" id="GO:0003676">
    <property type="term" value="F:nucleic acid binding"/>
    <property type="evidence" value="ECO:0007669"/>
    <property type="project" value="InterPro"/>
</dbReference>
<dbReference type="SMART" id="SM00507">
    <property type="entry name" value="HNHc"/>
    <property type="match status" value="1"/>
</dbReference>
<dbReference type="InterPro" id="IPR003615">
    <property type="entry name" value="HNH_nuc"/>
</dbReference>
<dbReference type="GO" id="GO:0008270">
    <property type="term" value="F:zinc ion binding"/>
    <property type="evidence" value="ECO:0007669"/>
    <property type="project" value="InterPro"/>
</dbReference>
<gene>
    <name evidence="2" type="ORF">BXT86_06235</name>
</gene>
<dbReference type="Proteomes" id="UP000191663">
    <property type="component" value="Unassembled WGS sequence"/>
</dbReference>
<dbReference type="SUPFAM" id="SSF110849">
    <property type="entry name" value="ParB/Sulfiredoxin"/>
    <property type="match status" value="1"/>
</dbReference>
<sequence>MIHREPTEEEKKIILKQHTRDGKIRCYVNDHPIEDEKDVEFHHIKPFSGGGKTDIANLAPVCKEHHRRIGTLSITEFRTRLEMEEFFNAPEPKRLDDILERKVGKGKFGKPLFYEIFEDRIKIFFEDKTEPIVLPLYTCPSTGYKYFYITLPVKYIQNDSDLQSRPIEMRRLWELYKHLLTHTQLSPAICRLTDNKVLLFDGQHKSAAQIWCGRKEIECKVYIDPDVRVLKETNLAAHDKLRQMQFFTSVLISKWADLFKEEWSEYLETRGIKSEKGFVEFLMHKGKKKSEALNMIRSNIYDTILDDSENKIVEYIAERNRSRKNPLTIHTLKQTIFKHFITDPPLDMDIEKSDELREFERKNVAKLLNILTEETLENKWAPKEGTKEHKIAERIYAAGALKAWSRMLRDVIAAVLKLFDEDEREKIFLRRIHEEDWELIRGRVRRLFEHKIWADPFPEIDSNLRVNNEKHVKEFFEQRGLKVEWILGGGQ</sequence>
<name>A0A1V4QFJ0_UNCW3</name>
<dbReference type="InterPro" id="IPR002711">
    <property type="entry name" value="HNH"/>
</dbReference>
<reference evidence="3" key="1">
    <citation type="submission" date="2017-01" db="EMBL/GenBank/DDBJ databases">
        <title>Novel pathways for hydrocarbon cycling and metabolic interdependencies in hydrothermal sediment communities.</title>
        <authorList>
            <person name="Dombrowski N."/>
            <person name="Seitz K."/>
            <person name="Teske A."/>
            <person name="Baker B."/>
        </authorList>
    </citation>
    <scope>NUCLEOTIDE SEQUENCE [LARGE SCALE GENOMIC DNA]</scope>
</reference>
<feature type="domain" description="HNH nuclease" evidence="1">
    <location>
        <begin position="13"/>
        <end position="67"/>
    </location>
</feature>
<dbReference type="AlphaFoldDB" id="A0A1V4QFJ0"/>
<dbReference type="EMBL" id="MUKB01000117">
    <property type="protein sequence ID" value="OPX17496.1"/>
    <property type="molecule type" value="Genomic_DNA"/>
</dbReference>
<protein>
    <recommendedName>
        <fullName evidence="1">HNH nuclease domain-containing protein</fullName>
    </recommendedName>
</protein>
<dbReference type="Gene3D" id="1.10.30.50">
    <property type="match status" value="1"/>
</dbReference>